<dbReference type="CDD" id="cd02440">
    <property type="entry name" value="AdoMet_MTases"/>
    <property type="match status" value="1"/>
</dbReference>
<dbReference type="SUPFAM" id="SSF50249">
    <property type="entry name" value="Nucleic acid-binding proteins"/>
    <property type="match status" value="1"/>
</dbReference>
<evidence type="ECO:0000256" key="5">
    <source>
        <dbReference type="PROSITE-ProRule" id="PRU10015"/>
    </source>
</evidence>
<evidence type="ECO:0000256" key="1">
    <source>
        <dbReference type="ARBA" id="ARBA00022603"/>
    </source>
</evidence>
<accession>A0A412IUJ8</accession>
<dbReference type="Gene3D" id="3.40.50.150">
    <property type="entry name" value="Vaccinia Virus protein VP39"/>
    <property type="match status" value="1"/>
</dbReference>
<sequence length="550" mass="61444">MKKHDIVEGVIDTYEFPNKGSFHMDDRKVTVKGAVKGQKVSCRITKLKKGKADGRLLEVLEKSELEDASPVCSHFGMCGGCSYQTLSYENQLKVKEELVKGLLDGVIDGEAHPYEWQGIIASPVTKGYRNKMEYSFGDEYKDGPLALGLHKKNSTYDIVQMDDCYIVNDDLNKIVKYTVQFYKAADLPYYKKMQHTGLLRHLVIRRSATNGDLLVNLVTTTQNLEALDLDAYVKGLLELPLEGKIAGILHTENDSMADAVISDRTNLLYGTEYIYETVLGLQFKISPFSFFQTNTKSAERLYDKARSYVGDTKDAVIFDLYSGTGTIAQLLAPVAKKVIGVEIVEEAVAAARVNAKLNGLDNCEFIAGDVLKVIDEIEEKPDFIVLDPPRDGINPKALTKIINYGVNELVYISCKPTSLARDLVTLQENGYYVTKACAVDQFPGTVHVETVVLLSKGEVDSKKIRVEFSLEDMDMSEFQDGATYPQIKEYVLEHTGLKVSNLYISQIKRKCGIGVGKNYNLPKSEDSRQPQCPPEKEKAIREAFKYFGMI</sequence>
<dbReference type="OrthoDB" id="9804590at2"/>
<dbReference type="NCBIfam" id="TIGR00479">
    <property type="entry name" value="rumA"/>
    <property type="match status" value="1"/>
</dbReference>
<name>A0A412IUJ8_9FIRM</name>
<dbReference type="PANTHER" id="PTHR11061">
    <property type="entry name" value="RNA M5U METHYLTRANSFERASE"/>
    <property type="match status" value="1"/>
</dbReference>
<feature type="binding site" evidence="4">
    <location>
        <position position="292"/>
    </location>
    <ligand>
        <name>S-adenosyl-L-methionine</name>
        <dbReference type="ChEBI" id="CHEBI:59789"/>
    </ligand>
</feature>
<dbReference type="Gene3D" id="2.40.50.1070">
    <property type="match status" value="1"/>
</dbReference>
<feature type="active site" evidence="5">
    <location>
        <position position="414"/>
    </location>
</feature>
<reference evidence="6 7" key="1">
    <citation type="submission" date="2018-08" db="EMBL/GenBank/DDBJ databases">
        <title>A genome reference for cultivated species of the human gut microbiota.</title>
        <authorList>
            <person name="Zou Y."/>
            <person name="Xue W."/>
            <person name="Luo G."/>
        </authorList>
    </citation>
    <scope>NUCLEOTIDE SEQUENCE [LARGE SCALE GENOMIC DNA]</scope>
    <source>
        <strain evidence="6 7">AF22-21</strain>
    </source>
</reference>
<dbReference type="InterPro" id="IPR010280">
    <property type="entry name" value="U5_MeTrfase_fam"/>
</dbReference>
<dbReference type="Pfam" id="PF05958">
    <property type="entry name" value="tRNA_U5-meth_tr"/>
    <property type="match status" value="1"/>
</dbReference>
<feature type="binding site" evidence="4">
    <location>
        <position position="387"/>
    </location>
    <ligand>
        <name>S-adenosyl-L-methionine</name>
        <dbReference type="ChEBI" id="CHEBI:59789"/>
    </ligand>
</feature>
<dbReference type="GO" id="GO:0006396">
    <property type="term" value="P:RNA processing"/>
    <property type="evidence" value="ECO:0007669"/>
    <property type="project" value="InterPro"/>
</dbReference>
<dbReference type="Proteomes" id="UP000283295">
    <property type="component" value="Unassembled WGS sequence"/>
</dbReference>
<dbReference type="InterPro" id="IPR029063">
    <property type="entry name" value="SAM-dependent_MTases_sf"/>
</dbReference>
<dbReference type="InterPro" id="IPR012340">
    <property type="entry name" value="NA-bd_OB-fold"/>
</dbReference>
<evidence type="ECO:0000256" key="4">
    <source>
        <dbReference type="PROSITE-ProRule" id="PRU01024"/>
    </source>
</evidence>
<feature type="binding site" evidence="4">
    <location>
        <position position="342"/>
    </location>
    <ligand>
        <name>S-adenosyl-L-methionine</name>
        <dbReference type="ChEBI" id="CHEBI:59789"/>
    </ligand>
</feature>
<keyword evidence="3 4" id="KW-0949">S-adenosyl-L-methionine</keyword>
<feature type="binding site" evidence="4">
    <location>
        <position position="321"/>
    </location>
    <ligand>
        <name>S-adenosyl-L-methionine</name>
        <dbReference type="ChEBI" id="CHEBI:59789"/>
    </ligand>
</feature>
<proteinExistence type="inferred from homology"/>
<dbReference type="PROSITE" id="PS01230">
    <property type="entry name" value="TRMA_1"/>
    <property type="match status" value="1"/>
</dbReference>
<comment type="similarity">
    <text evidence="4">Belongs to the class I-like SAM-binding methyltransferase superfamily. RNA M5U methyltransferase family.</text>
</comment>
<organism evidence="6 7">
    <name type="scientific">Coprococcus eutactus</name>
    <dbReference type="NCBI Taxonomy" id="33043"/>
    <lineage>
        <taxon>Bacteria</taxon>
        <taxon>Bacillati</taxon>
        <taxon>Bacillota</taxon>
        <taxon>Clostridia</taxon>
        <taxon>Lachnospirales</taxon>
        <taxon>Lachnospiraceae</taxon>
        <taxon>Coprococcus</taxon>
    </lineage>
</organism>
<protein>
    <submittedName>
        <fullName evidence="6">23S rRNA (Uracil(1939)-C(5))-methyltransferase RlmD</fullName>
        <ecNumber evidence="6">2.1.1.190</ecNumber>
    </submittedName>
</protein>
<evidence type="ECO:0000256" key="2">
    <source>
        <dbReference type="ARBA" id="ARBA00022679"/>
    </source>
</evidence>
<dbReference type="GO" id="GO:0032259">
    <property type="term" value="P:methylation"/>
    <property type="evidence" value="ECO:0007669"/>
    <property type="project" value="UniProtKB-KW"/>
</dbReference>
<feature type="active site" description="Nucleophile" evidence="4">
    <location>
        <position position="414"/>
    </location>
</feature>
<evidence type="ECO:0000313" key="6">
    <source>
        <dbReference type="EMBL" id="RGS43733.1"/>
    </source>
</evidence>
<gene>
    <name evidence="6" type="ORF">DWX94_02775</name>
</gene>
<dbReference type="EMBL" id="QRVK01000004">
    <property type="protein sequence ID" value="RGS43733.1"/>
    <property type="molecule type" value="Genomic_DNA"/>
</dbReference>
<dbReference type="PANTHER" id="PTHR11061:SF30">
    <property type="entry name" value="TRNA (URACIL(54)-C(5))-METHYLTRANSFERASE"/>
    <property type="match status" value="1"/>
</dbReference>
<dbReference type="Gene3D" id="2.40.50.140">
    <property type="entry name" value="Nucleic acid-binding proteins"/>
    <property type="match status" value="1"/>
</dbReference>
<dbReference type="EC" id="2.1.1.190" evidence="6"/>
<keyword evidence="1 4" id="KW-0489">Methyltransferase</keyword>
<dbReference type="PROSITE" id="PS51687">
    <property type="entry name" value="SAM_MT_RNA_M5U"/>
    <property type="match status" value="1"/>
</dbReference>
<dbReference type="SUPFAM" id="SSF53335">
    <property type="entry name" value="S-adenosyl-L-methionine-dependent methyltransferases"/>
    <property type="match status" value="1"/>
</dbReference>
<dbReference type="GO" id="GO:0008173">
    <property type="term" value="F:RNA methyltransferase activity"/>
    <property type="evidence" value="ECO:0007669"/>
    <property type="project" value="InterPro"/>
</dbReference>
<evidence type="ECO:0000313" key="7">
    <source>
        <dbReference type="Proteomes" id="UP000283295"/>
    </source>
</evidence>
<evidence type="ECO:0000256" key="3">
    <source>
        <dbReference type="ARBA" id="ARBA00022691"/>
    </source>
</evidence>
<dbReference type="InterPro" id="IPR030390">
    <property type="entry name" value="MeTrfase_TrmA_AS"/>
</dbReference>
<comment type="caution">
    <text evidence="6">The sequence shown here is derived from an EMBL/GenBank/DDBJ whole genome shotgun (WGS) entry which is preliminary data.</text>
</comment>
<keyword evidence="2 4" id="KW-0808">Transferase</keyword>
<dbReference type="AlphaFoldDB" id="A0A412IUJ8"/>